<dbReference type="Gene3D" id="3.40.50.2000">
    <property type="entry name" value="Glycogen Phosphorylase B"/>
    <property type="match status" value="2"/>
</dbReference>
<reference evidence="3 4" key="1">
    <citation type="journal article" date="2023" name="BMC Biotechnol.">
        <title>Vitis rotundifolia cv Carlos genome sequencing.</title>
        <authorList>
            <person name="Huff M."/>
            <person name="Hulse-Kemp A."/>
            <person name="Scheffler B."/>
            <person name="Youngblood R."/>
            <person name="Simpson S."/>
            <person name="Babiker E."/>
            <person name="Staton M."/>
        </authorList>
    </citation>
    <scope>NUCLEOTIDE SEQUENCE [LARGE SCALE GENOMIC DNA]</scope>
    <source>
        <tissue evidence="3">Leaf</tissue>
    </source>
</reference>
<dbReference type="CDD" id="cd03784">
    <property type="entry name" value="GT1_Gtf-like"/>
    <property type="match status" value="1"/>
</dbReference>
<evidence type="ECO:0008006" key="5">
    <source>
        <dbReference type="Google" id="ProtNLM"/>
    </source>
</evidence>
<dbReference type="Proteomes" id="UP001168098">
    <property type="component" value="Unassembled WGS sequence"/>
</dbReference>
<keyword evidence="4" id="KW-1185">Reference proteome</keyword>
<dbReference type="FunFam" id="3.40.50.2000:FF:000060">
    <property type="entry name" value="Glycosyltransferase"/>
    <property type="match status" value="1"/>
</dbReference>
<protein>
    <recommendedName>
        <fullName evidence="5">Glycosyltransferase</fullName>
    </recommendedName>
</protein>
<dbReference type="SUPFAM" id="SSF53756">
    <property type="entry name" value="UDP-Glycosyltransferase/glycogen phosphorylase"/>
    <property type="match status" value="1"/>
</dbReference>
<dbReference type="AlphaFoldDB" id="A0AA39DC67"/>
<evidence type="ECO:0000313" key="4">
    <source>
        <dbReference type="Proteomes" id="UP001168098"/>
    </source>
</evidence>
<dbReference type="InterPro" id="IPR002213">
    <property type="entry name" value="UDP_glucos_trans"/>
</dbReference>
<dbReference type="Pfam" id="PF00201">
    <property type="entry name" value="UDPGT"/>
    <property type="match status" value="1"/>
</dbReference>
<evidence type="ECO:0000313" key="3">
    <source>
        <dbReference type="EMBL" id="KAJ9678205.1"/>
    </source>
</evidence>
<dbReference type="PANTHER" id="PTHR48044">
    <property type="entry name" value="GLYCOSYLTRANSFERASE"/>
    <property type="match status" value="1"/>
</dbReference>
<comment type="similarity">
    <text evidence="1">Belongs to the UDP-glycosyltransferase family.</text>
</comment>
<organism evidence="3 4">
    <name type="scientific">Vitis rotundifolia</name>
    <name type="common">Muscadine grape</name>
    <dbReference type="NCBI Taxonomy" id="103349"/>
    <lineage>
        <taxon>Eukaryota</taxon>
        <taxon>Viridiplantae</taxon>
        <taxon>Streptophyta</taxon>
        <taxon>Embryophyta</taxon>
        <taxon>Tracheophyta</taxon>
        <taxon>Spermatophyta</taxon>
        <taxon>Magnoliopsida</taxon>
        <taxon>eudicotyledons</taxon>
        <taxon>Gunneridae</taxon>
        <taxon>Pentapetalae</taxon>
        <taxon>rosids</taxon>
        <taxon>Vitales</taxon>
        <taxon>Vitaceae</taxon>
        <taxon>Viteae</taxon>
        <taxon>Vitis</taxon>
    </lineage>
</organism>
<dbReference type="GO" id="GO:0008194">
    <property type="term" value="F:UDP-glycosyltransferase activity"/>
    <property type="evidence" value="ECO:0007669"/>
    <property type="project" value="InterPro"/>
</dbReference>
<dbReference type="GO" id="GO:1901135">
    <property type="term" value="P:carbohydrate derivative metabolic process"/>
    <property type="evidence" value="ECO:0007669"/>
    <property type="project" value="UniProtKB-ARBA"/>
</dbReference>
<comment type="caution">
    <text evidence="3">The sequence shown here is derived from an EMBL/GenBank/DDBJ whole genome shotgun (WGS) entry which is preliminary data.</text>
</comment>
<evidence type="ECO:0000256" key="1">
    <source>
        <dbReference type="ARBA" id="ARBA00009995"/>
    </source>
</evidence>
<keyword evidence="2" id="KW-0808">Transferase</keyword>
<sequence length="398" mass="44835">MGAIFLAIRKSESFIWSDSNVAERFCDAWHHPSLPDLPPHYHTTNGLPPHLIPVLKKALGLSSPSFADILNTLNPHLLIYDAFQPWAPAAASPHNIPAVHSIAGVAYPFPEILLQDFWWLKLRGNLGDSPDKNDDEEGDAIMKSFKQSCGIILIRSFEEIEAKYMYYLSVLTERKTIPVGTLDDQDLRYEEDQETESIFEWLNKRDQRSVVSLAFGSEYFLAKLEIEEIAHGLELSKINFIWVLKFPQGLKTRVDQALPVGFLSRVAARGMVVEGWAPQRKIPRHGSIGGFMSHCGWSSVVESMKFGAPIVAVPMHLDQPVNAKLVESVGVGFEVKRDENGRLEREERAKVIEDVVIKKTGEDVRRKARELSEKITKKGDEGIRGVVEELVQLCENKK</sequence>
<proteinExistence type="inferred from homology"/>
<dbReference type="EMBL" id="JARBHA010000017">
    <property type="protein sequence ID" value="KAJ9678205.1"/>
    <property type="molecule type" value="Genomic_DNA"/>
</dbReference>
<name>A0AA39DC67_VITRO</name>
<accession>A0AA39DC67</accession>
<evidence type="ECO:0000256" key="2">
    <source>
        <dbReference type="ARBA" id="ARBA00022679"/>
    </source>
</evidence>
<gene>
    <name evidence="3" type="ORF">PVL29_022944</name>
</gene>
<dbReference type="PANTHER" id="PTHR48044:SF29">
    <property type="entry name" value="GLYCOSYLTRANSFERASE"/>
    <property type="match status" value="1"/>
</dbReference>